<dbReference type="PhylomeDB" id="Q46JE8"/>
<name>Q46JE8_PROMT</name>
<accession>Q46JE8</accession>
<evidence type="ECO:0000313" key="1">
    <source>
        <dbReference type="EMBL" id="AAZ58380.1"/>
    </source>
</evidence>
<dbReference type="AlphaFoldDB" id="Q46JE8"/>
<proteinExistence type="predicted"/>
<keyword evidence="2" id="KW-1185">Reference proteome</keyword>
<dbReference type="Proteomes" id="UP000002535">
    <property type="component" value="Chromosome"/>
</dbReference>
<dbReference type="KEGG" id="pmn:PMN2A_0889"/>
<reference evidence="1 2" key="1">
    <citation type="journal article" date="2007" name="PLoS Genet.">
        <title>Patterns and implications of gene gain and loss in the evolution of Prochlorococcus.</title>
        <authorList>
            <person name="Kettler G.C."/>
            <person name="Martiny A.C."/>
            <person name="Huang K."/>
            <person name="Zucker J."/>
            <person name="Coleman M.L."/>
            <person name="Rodrigue S."/>
            <person name="Chen F."/>
            <person name="Lapidus A."/>
            <person name="Ferriera S."/>
            <person name="Johnson J."/>
            <person name="Steglich C."/>
            <person name="Church G.M."/>
            <person name="Richardson P."/>
            <person name="Chisholm S.W."/>
        </authorList>
    </citation>
    <scope>NUCLEOTIDE SEQUENCE [LARGE SCALE GENOMIC DNA]</scope>
    <source>
        <strain evidence="1 2">NATL2A</strain>
    </source>
</reference>
<evidence type="ECO:0000313" key="2">
    <source>
        <dbReference type="Proteomes" id="UP000002535"/>
    </source>
</evidence>
<sequence length="88" mass="10302">MAKNSFLSFEMQSLYFNIFIREILVVMAQKRSQEDKAKKIPQQRKTTLKWGTDGELSALDMVRILDRLNDHDLTECEIPLETGKEKKL</sequence>
<organism evidence="1 2">
    <name type="scientific">Prochlorococcus marinus (strain NATL2A)</name>
    <dbReference type="NCBI Taxonomy" id="59920"/>
    <lineage>
        <taxon>Bacteria</taxon>
        <taxon>Bacillati</taxon>
        <taxon>Cyanobacteriota</taxon>
        <taxon>Cyanophyceae</taxon>
        <taxon>Synechococcales</taxon>
        <taxon>Prochlorococcaceae</taxon>
        <taxon>Prochlorococcus</taxon>
    </lineage>
</organism>
<gene>
    <name evidence="1" type="ordered locus">PMN2A_0889</name>
</gene>
<dbReference type="STRING" id="59920.PMN2A_0889"/>
<dbReference type="HOGENOM" id="CLU_189950_0_0_3"/>
<protein>
    <submittedName>
        <fullName evidence="1">Uncharacterized protein</fullName>
    </submittedName>
</protein>
<dbReference type="EMBL" id="CP000095">
    <property type="protein sequence ID" value="AAZ58380.1"/>
    <property type="molecule type" value="Genomic_DNA"/>
</dbReference>